<dbReference type="InterPro" id="IPR023214">
    <property type="entry name" value="HAD_sf"/>
</dbReference>
<protein>
    <recommendedName>
        <fullName evidence="3">Phosphoglycolate phosphatase</fullName>
    </recommendedName>
</protein>
<dbReference type="SUPFAM" id="SSF56784">
    <property type="entry name" value="HAD-like"/>
    <property type="match status" value="1"/>
</dbReference>
<accession>A0A1F4SRB3</accession>
<dbReference type="Gene3D" id="1.10.150.240">
    <property type="entry name" value="Putative phosphatase, domain 2"/>
    <property type="match status" value="1"/>
</dbReference>
<dbReference type="GO" id="GO:0005829">
    <property type="term" value="C:cytosol"/>
    <property type="evidence" value="ECO:0007669"/>
    <property type="project" value="TreeGrafter"/>
</dbReference>
<dbReference type="InterPro" id="IPR036412">
    <property type="entry name" value="HAD-like_sf"/>
</dbReference>
<dbReference type="GO" id="GO:0008967">
    <property type="term" value="F:phosphoglycolate phosphatase activity"/>
    <property type="evidence" value="ECO:0007669"/>
    <property type="project" value="TreeGrafter"/>
</dbReference>
<dbReference type="PANTHER" id="PTHR43434">
    <property type="entry name" value="PHOSPHOGLYCOLATE PHOSPHATASE"/>
    <property type="match status" value="1"/>
</dbReference>
<dbReference type="PANTHER" id="PTHR43434:SF1">
    <property type="entry name" value="PHOSPHOGLYCOLATE PHOSPHATASE"/>
    <property type="match status" value="1"/>
</dbReference>
<dbReference type="SFLD" id="SFLDG01135">
    <property type="entry name" value="C1.5.6:_HAD__Beta-PGM__Phospha"/>
    <property type="match status" value="1"/>
</dbReference>
<gene>
    <name evidence="1" type="ORF">A2310_04075</name>
</gene>
<evidence type="ECO:0000313" key="2">
    <source>
        <dbReference type="Proteomes" id="UP000178417"/>
    </source>
</evidence>
<dbReference type="Proteomes" id="UP000178417">
    <property type="component" value="Unassembled WGS sequence"/>
</dbReference>
<proteinExistence type="predicted"/>
<dbReference type="STRING" id="1802579.A2310_04075"/>
<comment type="caution">
    <text evidence="1">The sequence shown here is derived from an EMBL/GenBank/DDBJ whole genome shotgun (WGS) entry which is preliminary data.</text>
</comment>
<dbReference type="InterPro" id="IPR023198">
    <property type="entry name" value="PGP-like_dom2"/>
</dbReference>
<dbReference type="InterPro" id="IPR041492">
    <property type="entry name" value="HAD_2"/>
</dbReference>
<dbReference type="SFLD" id="SFLDS00003">
    <property type="entry name" value="Haloacid_Dehalogenase"/>
    <property type="match status" value="1"/>
</dbReference>
<dbReference type="SFLD" id="SFLDG01129">
    <property type="entry name" value="C1.5:_HAD__Beta-PGM__Phosphata"/>
    <property type="match status" value="1"/>
</dbReference>
<dbReference type="InterPro" id="IPR006439">
    <property type="entry name" value="HAD-SF_hydro_IA"/>
</dbReference>
<dbReference type="InterPro" id="IPR050155">
    <property type="entry name" value="HAD-like_hydrolase_sf"/>
</dbReference>
<dbReference type="Pfam" id="PF13419">
    <property type="entry name" value="HAD_2"/>
    <property type="match status" value="1"/>
</dbReference>
<dbReference type="AlphaFoldDB" id="A0A1F4SRB3"/>
<reference evidence="1 2" key="1">
    <citation type="journal article" date="2016" name="Nat. Commun.">
        <title>Thousands of microbial genomes shed light on interconnected biogeochemical processes in an aquifer system.</title>
        <authorList>
            <person name="Anantharaman K."/>
            <person name="Brown C.T."/>
            <person name="Hug L.A."/>
            <person name="Sharon I."/>
            <person name="Castelle C.J."/>
            <person name="Probst A.J."/>
            <person name="Thomas B.C."/>
            <person name="Singh A."/>
            <person name="Wilkins M.J."/>
            <person name="Karaoz U."/>
            <person name="Brodie E.L."/>
            <person name="Williams K.H."/>
            <person name="Hubbard S.S."/>
            <person name="Banfield J.F."/>
        </authorList>
    </citation>
    <scope>NUCLEOTIDE SEQUENCE [LARGE SCALE GENOMIC DNA]</scope>
</reference>
<name>A0A1F4SRB3_UNCSA</name>
<dbReference type="GO" id="GO:0006281">
    <property type="term" value="P:DNA repair"/>
    <property type="evidence" value="ECO:0007669"/>
    <property type="project" value="TreeGrafter"/>
</dbReference>
<dbReference type="EMBL" id="MEUB01000023">
    <property type="protein sequence ID" value="OGC22966.1"/>
    <property type="molecule type" value="Genomic_DNA"/>
</dbReference>
<organism evidence="1 2">
    <name type="scientific">candidate division WOR-1 bacterium RIFOXYB2_FULL_37_13</name>
    <dbReference type="NCBI Taxonomy" id="1802579"/>
    <lineage>
        <taxon>Bacteria</taxon>
        <taxon>Bacillati</taxon>
        <taxon>Saganbacteria</taxon>
    </lineage>
</organism>
<evidence type="ECO:0008006" key="3">
    <source>
        <dbReference type="Google" id="ProtNLM"/>
    </source>
</evidence>
<evidence type="ECO:0000313" key="1">
    <source>
        <dbReference type="EMBL" id="OGC22966.1"/>
    </source>
</evidence>
<dbReference type="Gene3D" id="3.40.50.1000">
    <property type="entry name" value="HAD superfamily/HAD-like"/>
    <property type="match status" value="1"/>
</dbReference>
<dbReference type="NCBIfam" id="TIGR01549">
    <property type="entry name" value="HAD-SF-IA-v1"/>
    <property type="match status" value="1"/>
</dbReference>
<sequence length="216" mass="24588">MQKKPIDLIIFDFDGTLTNSIPPAIDAIQSMIKELGYPYKTKEEINSYVGYGEIYLVENSIDKKDMKTIQQAMDVYFGYYKKDGIKNVTFYPNVINTLQFLKEKKKAIISNKRYELMKIILKDHGIEDLFIEVFGGDNAPCLKPDPCAIIKITNENKIPKERTLFVGDMTIDVETGKNAGVATCAVTYGFDPIEKLKRSNPDYLIDDFSQLIEILS</sequence>